<evidence type="ECO:0000313" key="2">
    <source>
        <dbReference type="EMBL" id="GAY35021.1"/>
    </source>
</evidence>
<keyword evidence="3" id="KW-1185">Reference proteome</keyword>
<protein>
    <submittedName>
        <fullName evidence="2">Uncharacterized protein</fullName>
    </submittedName>
</protein>
<gene>
    <name evidence="2" type="ORF">CUMW_277930</name>
</gene>
<proteinExistence type="predicted"/>
<comment type="caution">
    <text evidence="2">The sequence shown here is derived from an EMBL/GenBank/DDBJ whole genome shotgun (WGS) entry which is preliminary data.</text>
</comment>
<dbReference type="EMBL" id="BDQV01001876">
    <property type="protein sequence ID" value="GAY35021.1"/>
    <property type="molecule type" value="Genomic_DNA"/>
</dbReference>
<feature type="compositionally biased region" description="Basic and acidic residues" evidence="1">
    <location>
        <begin position="34"/>
        <end position="46"/>
    </location>
</feature>
<sequence>MSAVVEICMGELAKLGEKVKGRKPFVLRAKKEQVRGKEDKKESTKEVEDESTISETTTCLLMDRFVPS</sequence>
<feature type="region of interest" description="Disordered" evidence="1">
    <location>
        <begin position="34"/>
        <end position="53"/>
    </location>
</feature>
<reference evidence="2 3" key="1">
    <citation type="journal article" date="2017" name="Front. Genet.">
        <title>Draft sequencing of the heterozygous diploid genome of Satsuma (Citrus unshiu Marc.) using a hybrid assembly approach.</title>
        <authorList>
            <person name="Shimizu T."/>
            <person name="Tanizawa Y."/>
            <person name="Mochizuki T."/>
            <person name="Nagasaki H."/>
            <person name="Yoshioka T."/>
            <person name="Toyoda A."/>
            <person name="Fujiyama A."/>
            <person name="Kaminuma E."/>
            <person name="Nakamura Y."/>
        </authorList>
    </citation>
    <scope>NUCLEOTIDE SEQUENCE [LARGE SCALE GENOMIC DNA]</scope>
    <source>
        <strain evidence="3">cv. Miyagawa wase</strain>
    </source>
</reference>
<evidence type="ECO:0000313" key="3">
    <source>
        <dbReference type="Proteomes" id="UP000236630"/>
    </source>
</evidence>
<name>A0A2H5N5H5_CITUN</name>
<organism evidence="2 3">
    <name type="scientific">Citrus unshiu</name>
    <name type="common">Satsuma mandarin</name>
    <name type="synonym">Citrus nobilis var. unshiu</name>
    <dbReference type="NCBI Taxonomy" id="55188"/>
    <lineage>
        <taxon>Eukaryota</taxon>
        <taxon>Viridiplantae</taxon>
        <taxon>Streptophyta</taxon>
        <taxon>Embryophyta</taxon>
        <taxon>Tracheophyta</taxon>
        <taxon>Spermatophyta</taxon>
        <taxon>Magnoliopsida</taxon>
        <taxon>eudicotyledons</taxon>
        <taxon>Gunneridae</taxon>
        <taxon>Pentapetalae</taxon>
        <taxon>rosids</taxon>
        <taxon>malvids</taxon>
        <taxon>Sapindales</taxon>
        <taxon>Rutaceae</taxon>
        <taxon>Aurantioideae</taxon>
        <taxon>Citrus</taxon>
    </lineage>
</organism>
<dbReference type="Proteomes" id="UP000236630">
    <property type="component" value="Unassembled WGS sequence"/>
</dbReference>
<dbReference type="PANTHER" id="PTHR36346">
    <property type="entry name" value="EXPRESSED PROTEIN"/>
    <property type="match status" value="1"/>
</dbReference>
<accession>A0A2H5N5H5</accession>
<evidence type="ECO:0000256" key="1">
    <source>
        <dbReference type="SAM" id="MobiDB-lite"/>
    </source>
</evidence>
<dbReference type="PANTHER" id="PTHR36346:SF2">
    <property type="entry name" value="EXPRESSED PROTEIN"/>
    <property type="match status" value="1"/>
</dbReference>
<dbReference type="AlphaFoldDB" id="A0A2H5N5H5"/>